<gene>
    <name evidence="3" type="ORF">PYCCODRAFT_1414966</name>
</gene>
<organism evidence="3 4">
    <name type="scientific">Trametes coccinea (strain BRFM310)</name>
    <name type="common">Pycnoporus coccineus</name>
    <dbReference type="NCBI Taxonomy" id="1353009"/>
    <lineage>
        <taxon>Eukaryota</taxon>
        <taxon>Fungi</taxon>
        <taxon>Dikarya</taxon>
        <taxon>Basidiomycota</taxon>
        <taxon>Agaricomycotina</taxon>
        <taxon>Agaricomycetes</taxon>
        <taxon>Polyporales</taxon>
        <taxon>Polyporaceae</taxon>
        <taxon>Trametes</taxon>
    </lineage>
</organism>
<evidence type="ECO:0000259" key="2">
    <source>
        <dbReference type="Pfam" id="PF20976"/>
    </source>
</evidence>
<dbReference type="InterPro" id="IPR038085">
    <property type="entry name" value="Rnp2-like_sf"/>
</dbReference>
<reference evidence="3 4" key="1">
    <citation type="journal article" date="2015" name="Biotechnol. Biofuels">
        <title>Enhanced degradation of softwood versus hardwood by the white-rot fungus Pycnoporus coccineus.</title>
        <authorList>
            <person name="Couturier M."/>
            <person name="Navarro D."/>
            <person name="Chevret D."/>
            <person name="Henrissat B."/>
            <person name="Piumi F."/>
            <person name="Ruiz-Duenas F.J."/>
            <person name="Martinez A.T."/>
            <person name="Grigoriev I.V."/>
            <person name="Riley R."/>
            <person name="Lipzen A."/>
            <person name="Berrin J.G."/>
            <person name="Master E.R."/>
            <person name="Rosso M.N."/>
        </authorList>
    </citation>
    <scope>NUCLEOTIDE SEQUENCE [LARGE SCALE GENOMIC DNA]</scope>
    <source>
        <strain evidence="3 4">BRFM310</strain>
    </source>
</reference>
<evidence type="ECO:0000313" key="3">
    <source>
        <dbReference type="EMBL" id="OSD00058.1"/>
    </source>
</evidence>
<dbReference type="OrthoDB" id="3265020at2759"/>
<keyword evidence="1" id="KW-0819">tRNA processing</keyword>
<dbReference type="GO" id="GO:1990904">
    <property type="term" value="C:ribonucleoprotein complex"/>
    <property type="evidence" value="ECO:0007669"/>
    <property type="project" value="UniProtKB-ARBA"/>
</dbReference>
<dbReference type="AlphaFoldDB" id="A0A1Y2IG19"/>
<protein>
    <recommendedName>
        <fullName evidence="2">Ribonucleases P/MRP subunit Pop8-like domain-containing protein</fullName>
    </recommendedName>
</protein>
<name>A0A1Y2IG19_TRAC3</name>
<accession>A0A1Y2IG19</accession>
<sequence length="104" mass="11047">MARKLTSKYRYIRFSVSPPSADVLALRKLVQDALAQSFGLVSSHTYLDILSLSDDGSALVVRIGENDAPKLLAAVTASTASPRLSLLKDSSFLPALLSADTPLA</sequence>
<dbReference type="Pfam" id="PF20976">
    <property type="entry name" value="Pop8"/>
    <property type="match status" value="1"/>
</dbReference>
<evidence type="ECO:0000256" key="1">
    <source>
        <dbReference type="ARBA" id="ARBA00022694"/>
    </source>
</evidence>
<dbReference type="EMBL" id="KZ084122">
    <property type="protein sequence ID" value="OSD00058.1"/>
    <property type="molecule type" value="Genomic_DNA"/>
</dbReference>
<dbReference type="InterPro" id="IPR049128">
    <property type="entry name" value="Pop8-like_dom"/>
</dbReference>
<dbReference type="SUPFAM" id="SSF160350">
    <property type="entry name" value="Rnp2-like"/>
    <property type="match status" value="1"/>
</dbReference>
<keyword evidence="4" id="KW-1185">Reference proteome</keyword>
<dbReference type="GO" id="GO:0008033">
    <property type="term" value="P:tRNA processing"/>
    <property type="evidence" value="ECO:0007669"/>
    <property type="project" value="UniProtKB-KW"/>
</dbReference>
<feature type="domain" description="Ribonucleases P/MRP subunit Pop8-like" evidence="2">
    <location>
        <begin position="20"/>
        <end position="76"/>
    </location>
</feature>
<evidence type="ECO:0000313" key="4">
    <source>
        <dbReference type="Proteomes" id="UP000193067"/>
    </source>
</evidence>
<dbReference type="Proteomes" id="UP000193067">
    <property type="component" value="Unassembled WGS sequence"/>
</dbReference>
<dbReference type="GO" id="GO:1902555">
    <property type="term" value="C:endoribonuclease complex"/>
    <property type="evidence" value="ECO:0007669"/>
    <property type="project" value="UniProtKB-ARBA"/>
</dbReference>
<proteinExistence type="predicted"/>